<evidence type="ECO:0000313" key="1">
    <source>
        <dbReference type="EMBL" id="MBB6335546.1"/>
    </source>
</evidence>
<gene>
    <name evidence="1" type="ORF">HD592_002111</name>
</gene>
<protein>
    <submittedName>
        <fullName evidence="1">Uncharacterized protein</fullName>
    </submittedName>
</protein>
<name>A0A923E3U1_9ACTO</name>
<accession>A0A923E3U1</accession>
<reference evidence="1" key="1">
    <citation type="submission" date="2020-08" db="EMBL/GenBank/DDBJ databases">
        <title>Sequencing the genomes of 1000 actinobacteria strains.</title>
        <authorList>
            <person name="Klenk H.-P."/>
        </authorList>
    </citation>
    <scope>NUCLEOTIDE SEQUENCE</scope>
    <source>
        <strain evidence="1">DSM 10695</strain>
    </source>
</reference>
<dbReference type="EMBL" id="JACHMK010000001">
    <property type="protein sequence ID" value="MBB6335546.1"/>
    <property type="molecule type" value="Genomic_DNA"/>
</dbReference>
<comment type="caution">
    <text evidence="1">The sequence shown here is derived from an EMBL/GenBank/DDBJ whole genome shotgun (WGS) entry which is preliminary data.</text>
</comment>
<proteinExistence type="predicted"/>
<dbReference type="AlphaFoldDB" id="A0A923E3U1"/>
<dbReference type="Proteomes" id="UP000617426">
    <property type="component" value="Unassembled WGS sequence"/>
</dbReference>
<evidence type="ECO:0000313" key="2">
    <source>
        <dbReference type="Proteomes" id="UP000617426"/>
    </source>
</evidence>
<organism evidence="1 2">
    <name type="scientific">Schaalia hyovaginalis</name>
    <dbReference type="NCBI Taxonomy" id="29316"/>
    <lineage>
        <taxon>Bacteria</taxon>
        <taxon>Bacillati</taxon>
        <taxon>Actinomycetota</taxon>
        <taxon>Actinomycetes</taxon>
        <taxon>Actinomycetales</taxon>
        <taxon>Actinomycetaceae</taxon>
        <taxon>Schaalia</taxon>
    </lineage>
</organism>
<sequence>MMSVGAFCIAAFAACSVLPWSGGGKTADRRFEEFTESISQKPEIQTSVDLLVDRMPGLGAVEVHYAAAYRESGRELPDPDPQYWLDAVIKVDEVTAPAFSRLATGEPKLLPGIYPPLREFVPEDCSWTLVDEELVDGELKTAKAADRFDITGAVYSANCRILIIRGTGW</sequence>
<keyword evidence="2" id="KW-1185">Reference proteome</keyword>
<dbReference type="RefSeq" id="WP_184453980.1">
    <property type="nucleotide sequence ID" value="NZ_JACHMK010000001.1"/>
</dbReference>